<feature type="domain" description="TLC" evidence="7">
    <location>
        <begin position="33"/>
        <end position="249"/>
    </location>
</feature>
<proteinExistence type="predicted"/>
<evidence type="ECO:0000256" key="2">
    <source>
        <dbReference type="ARBA" id="ARBA00022692"/>
    </source>
</evidence>
<gene>
    <name evidence="8" type="primary">Tlcd3a</name>
</gene>
<dbReference type="PROSITE" id="PS50922">
    <property type="entry name" value="TLC"/>
    <property type="match status" value="1"/>
</dbReference>
<evidence type="ECO:0000313" key="9">
    <source>
        <dbReference type="Proteomes" id="UP000694547"/>
    </source>
</evidence>
<evidence type="ECO:0000256" key="6">
    <source>
        <dbReference type="SAM" id="Phobius"/>
    </source>
</evidence>
<dbReference type="OrthoDB" id="10266980at2759"/>
<dbReference type="InterPro" id="IPR006634">
    <property type="entry name" value="TLC-dom"/>
</dbReference>
<evidence type="ECO:0000256" key="4">
    <source>
        <dbReference type="ARBA" id="ARBA00023136"/>
    </source>
</evidence>
<protein>
    <submittedName>
        <fullName evidence="8">TLC domain containing 3A</fullName>
    </submittedName>
</protein>
<evidence type="ECO:0000313" key="8">
    <source>
        <dbReference type="Ensembl" id="ENSPEMP00000037086.1"/>
    </source>
</evidence>
<feature type="transmembrane region" description="Helical" evidence="6">
    <location>
        <begin position="115"/>
        <end position="133"/>
    </location>
</feature>
<dbReference type="AlphaFoldDB" id="A0A6I9L6J1"/>
<feature type="transmembrane region" description="Helical" evidence="6">
    <location>
        <begin position="76"/>
        <end position="94"/>
    </location>
</feature>
<dbReference type="Proteomes" id="UP000694547">
    <property type="component" value="Chromosome 8"/>
</dbReference>
<dbReference type="Pfam" id="PF03798">
    <property type="entry name" value="TRAM_LAG1_CLN8"/>
    <property type="match status" value="1"/>
</dbReference>
<evidence type="ECO:0000259" key="7">
    <source>
        <dbReference type="PROSITE" id="PS50922"/>
    </source>
</evidence>
<keyword evidence="3 6" id="KW-1133">Transmembrane helix</keyword>
<accession>A0A6I9L6J1</accession>
<dbReference type="PANTHER" id="PTHR13439:SF20">
    <property type="entry name" value="TLC DOMAIN-CONTAINING PROTEIN 3A"/>
    <property type="match status" value="1"/>
</dbReference>
<keyword evidence="9" id="KW-1185">Reference proteome</keyword>
<dbReference type="GO" id="GO:0005783">
    <property type="term" value="C:endoplasmic reticulum"/>
    <property type="evidence" value="ECO:0007669"/>
    <property type="project" value="TreeGrafter"/>
</dbReference>
<reference evidence="8" key="3">
    <citation type="submission" date="2025-09" db="UniProtKB">
        <authorList>
            <consortium name="Ensembl"/>
        </authorList>
    </citation>
    <scope>IDENTIFICATION</scope>
</reference>
<dbReference type="GO" id="GO:0055088">
    <property type="term" value="P:lipid homeostasis"/>
    <property type="evidence" value="ECO:0007669"/>
    <property type="project" value="TreeGrafter"/>
</dbReference>
<sequence length="257" mass="29545">MLLTLASGALFFPGLFALSTWALRRSRPGWTDNDCLTVGTRLVSSVQAVLATWAGLIIIGSCSDVVTDRHWLAREYVWFLIPYMIYDCYAMYLCEWCRTRDQKLRRATIFRNFLIENRLMVTHHAVILFVLVPVSQKLRGELGDFFVGCIFTAELSTPFVSLGRVLIQLKQQHTLLYKVNGILTLTTFLFCRILLFPYMYWSYGQYKGISILRVPFNIPMHCNVANAILISPQLYWFSLLCKKAARLFDTAKAKKNG</sequence>
<dbReference type="SMART" id="SM00724">
    <property type="entry name" value="TLC"/>
    <property type="match status" value="1"/>
</dbReference>
<dbReference type="PANTHER" id="PTHR13439">
    <property type="entry name" value="CT120 PROTEIN"/>
    <property type="match status" value="1"/>
</dbReference>
<feature type="transmembrane region" description="Helical" evidence="6">
    <location>
        <begin position="179"/>
        <end position="198"/>
    </location>
</feature>
<name>A0A6I9L6J1_PERMB</name>
<evidence type="ECO:0000256" key="3">
    <source>
        <dbReference type="ARBA" id="ARBA00022989"/>
    </source>
</evidence>
<keyword evidence="4 5" id="KW-0472">Membrane</keyword>
<evidence type="ECO:0000256" key="5">
    <source>
        <dbReference type="PROSITE-ProRule" id="PRU00205"/>
    </source>
</evidence>
<dbReference type="Ensembl" id="ENSPEMT00000034677.1">
    <property type="protein sequence ID" value="ENSPEMP00000037086.1"/>
    <property type="gene ID" value="ENSPEMG00000022199.2"/>
</dbReference>
<reference evidence="8" key="2">
    <citation type="submission" date="2025-08" db="UniProtKB">
        <authorList>
            <consortium name="Ensembl"/>
        </authorList>
    </citation>
    <scope>IDENTIFICATION</scope>
</reference>
<evidence type="ECO:0000256" key="1">
    <source>
        <dbReference type="ARBA" id="ARBA00004141"/>
    </source>
</evidence>
<organism evidence="8 9">
    <name type="scientific">Peromyscus maniculatus bairdii</name>
    <name type="common">Prairie deer mouse</name>
    <dbReference type="NCBI Taxonomy" id="230844"/>
    <lineage>
        <taxon>Eukaryota</taxon>
        <taxon>Metazoa</taxon>
        <taxon>Chordata</taxon>
        <taxon>Craniata</taxon>
        <taxon>Vertebrata</taxon>
        <taxon>Euteleostomi</taxon>
        <taxon>Mammalia</taxon>
        <taxon>Eutheria</taxon>
        <taxon>Euarchontoglires</taxon>
        <taxon>Glires</taxon>
        <taxon>Rodentia</taxon>
        <taxon>Myomorpha</taxon>
        <taxon>Muroidea</taxon>
        <taxon>Cricetidae</taxon>
        <taxon>Neotominae</taxon>
        <taxon>Peromyscus</taxon>
    </lineage>
</organism>
<keyword evidence="2 5" id="KW-0812">Transmembrane</keyword>
<reference evidence="8 9" key="1">
    <citation type="submission" date="2018-10" db="EMBL/GenBank/DDBJ databases">
        <title>Improved assembly of the deer mouse Peromyscus maniculatus genome.</title>
        <authorList>
            <person name="Lassance J.-M."/>
            <person name="Hoekstra H.E."/>
        </authorList>
    </citation>
    <scope>NUCLEOTIDE SEQUENCE [LARGE SCALE GENOMIC DNA]</scope>
</reference>
<dbReference type="CTD" id="79850"/>
<dbReference type="GeneID" id="102913489"/>
<feature type="transmembrane region" description="Helical" evidence="6">
    <location>
        <begin position="145"/>
        <end position="167"/>
    </location>
</feature>
<comment type="subcellular location">
    <subcellularLocation>
        <location evidence="1">Membrane</location>
        <topology evidence="1">Multi-pass membrane protein</topology>
    </subcellularLocation>
</comment>
<dbReference type="InterPro" id="IPR050846">
    <property type="entry name" value="TLCD"/>
</dbReference>
<feature type="transmembrane region" description="Helical" evidence="6">
    <location>
        <begin position="218"/>
        <end position="237"/>
    </location>
</feature>
<dbReference type="GO" id="GO:0005886">
    <property type="term" value="C:plasma membrane"/>
    <property type="evidence" value="ECO:0007669"/>
    <property type="project" value="Ensembl"/>
</dbReference>
<dbReference type="GeneTree" id="ENSGT01010000222313"/>
<dbReference type="RefSeq" id="XP_006977471.1">
    <property type="nucleotide sequence ID" value="XM_006977409.3"/>
</dbReference>